<dbReference type="PANTHER" id="PTHR10961:SF7">
    <property type="entry name" value="FAD DEPENDENT OXIDOREDUCTASE DOMAIN-CONTAINING PROTEIN"/>
    <property type="match status" value="1"/>
</dbReference>
<dbReference type="GO" id="GO:0005829">
    <property type="term" value="C:cytosol"/>
    <property type="evidence" value="ECO:0007669"/>
    <property type="project" value="TreeGrafter"/>
</dbReference>
<organism evidence="6 7">
    <name type="scientific">Paenibacillus beijingensis</name>
    <dbReference type="NCBI Taxonomy" id="1126833"/>
    <lineage>
        <taxon>Bacteria</taxon>
        <taxon>Bacillati</taxon>
        <taxon>Bacillota</taxon>
        <taxon>Bacilli</taxon>
        <taxon>Bacillales</taxon>
        <taxon>Paenibacillaceae</taxon>
        <taxon>Paenibacillus</taxon>
    </lineage>
</organism>
<name>A0A0D5NQH4_9BACL</name>
<evidence type="ECO:0000256" key="1">
    <source>
        <dbReference type="ARBA" id="ARBA00001974"/>
    </source>
</evidence>
<dbReference type="InterPro" id="IPR045170">
    <property type="entry name" value="MTOX"/>
</dbReference>
<keyword evidence="2" id="KW-0285">Flavoprotein</keyword>
<dbReference type="GO" id="GO:0008115">
    <property type="term" value="F:sarcosine oxidase activity"/>
    <property type="evidence" value="ECO:0007669"/>
    <property type="project" value="TreeGrafter"/>
</dbReference>
<dbReference type="STRING" id="1126833.VN24_05160"/>
<dbReference type="Proteomes" id="UP000032633">
    <property type="component" value="Chromosome"/>
</dbReference>
<evidence type="ECO:0000259" key="5">
    <source>
        <dbReference type="Pfam" id="PF01266"/>
    </source>
</evidence>
<dbReference type="InterPro" id="IPR036188">
    <property type="entry name" value="FAD/NAD-bd_sf"/>
</dbReference>
<feature type="domain" description="FAD dependent oxidoreductase" evidence="5">
    <location>
        <begin position="1"/>
        <end position="343"/>
    </location>
</feature>
<evidence type="ECO:0000256" key="4">
    <source>
        <dbReference type="ARBA" id="ARBA00023002"/>
    </source>
</evidence>
<comment type="cofactor">
    <cofactor evidence="1">
        <name>FAD</name>
        <dbReference type="ChEBI" id="CHEBI:57692"/>
    </cofactor>
</comment>
<dbReference type="Gene3D" id="3.50.50.60">
    <property type="entry name" value="FAD/NAD(P)-binding domain"/>
    <property type="match status" value="1"/>
</dbReference>
<dbReference type="EMBL" id="CP011058">
    <property type="protein sequence ID" value="AJY77521.1"/>
    <property type="molecule type" value="Genomic_DNA"/>
</dbReference>
<dbReference type="Pfam" id="PF01266">
    <property type="entry name" value="DAO"/>
    <property type="match status" value="1"/>
</dbReference>
<dbReference type="HOGENOM" id="CLU_007884_2_1_9"/>
<keyword evidence="4" id="KW-0560">Oxidoreductase</keyword>
<evidence type="ECO:0000313" key="7">
    <source>
        <dbReference type="Proteomes" id="UP000032633"/>
    </source>
</evidence>
<dbReference type="SUPFAM" id="SSF54373">
    <property type="entry name" value="FAD-linked reductases, C-terminal domain"/>
    <property type="match status" value="1"/>
</dbReference>
<keyword evidence="7" id="KW-1185">Reference proteome</keyword>
<accession>A0A0D5NQH4</accession>
<proteinExistence type="predicted"/>
<evidence type="ECO:0000313" key="6">
    <source>
        <dbReference type="EMBL" id="AJY77521.1"/>
    </source>
</evidence>
<gene>
    <name evidence="6" type="ORF">VN24_05160</name>
</gene>
<dbReference type="Gene3D" id="3.30.9.10">
    <property type="entry name" value="D-Amino Acid Oxidase, subunit A, domain 2"/>
    <property type="match status" value="1"/>
</dbReference>
<dbReference type="AlphaFoldDB" id="A0A0D5NQH4"/>
<dbReference type="KEGG" id="pbj:VN24_05160"/>
<reference evidence="6 7" key="1">
    <citation type="journal article" date="2015" name="J. Biotechnol.">
        <title>Complete genome sequence of Paenibacillus beijingensis 7188(T) (=DSM 24997(T)), a novel rhizobacterium from jujube garden soil.</title>
        <authorList>
            <person name="Kwak Y."/>
            <person name="Shin J.H."/>
        </authorList>
    </citation>
    <scope>NUCLEOTIDE SEQUENCE [LARGE SCALE GENOMIC DNA]</scope>
    <source>
        <strain evidence="6 7">DSM 24997</strain>
    </source>
</reference>
<evidence type="ECO:0000256" key="3">
    <source>
        <dbReference type="ARBA" id="ARBA00022827"/>
    </source>
</evidence>
<protein>
    <submittedName>
        <fullName evidence="6">Methyltryptophan oxidase</fullName>
    </submittedName>
</protein>
<evidence type="ECO:0000256" key="2">
    <source>
        <dbReference type="ARBA" id="ARBA00022630"/>
    </source>
</evidence>
<dbReference type="PANTHER" id="PTHR10961">
    <property type="entry name" value="PEROXISOMAL SARCOSINE OXIDASE"/>
    <property type="match status" value="1"/>
</dbReference>
<sequence length="371" mass="41071">MGMAAGYYLSKQGVKTLLIDAFDPPHVYGSHHGDTRIIRHAYGEGRQYVPLALRAQALWNELEQESGQTLFSQTGVLSVGDRNSKFVNETIASARKYDLPLEVLGSEEIQRRWPGIKIPEHFIGSLETSSGVLFVEDCIRAYRQLAEQSGATLLCNTPAENVEIDQHGVTVQTKDGRYSADKLIVSSGAWTGKLLSSLQLPLQPLRKTIAWFDADEKLYQSSLFPAFIFDLPTERYYGFPSIDGSGVKLGRMDTGEMVDPDHINRDFGIYPEDEGDVRRFLETYMPAAAGKLNKGRVCLFTMTPDEDFIIDRHPEYSHVSIAGGFSGHGFKFASVIGEILCQLAMNGRTEHPISGFSISRPAIGQPSLGMN</sequence>
<keyword evidence="3" id="KW-0274">FAD</keyword>
<dbReference type="SUPFAM" id="SSF51905">
    <property type="entry name" value="FAD/NAD(P)-binding domain"/>
    <property type="match status" value="1"/>
</dbReference>
<dbReference type="GO" id="GO:0050660">
    <property type="term" value="F:flavin adenine dinucleotide binding"/>
    <property type="evidence" value="ECO:0007669"/>
    <property type="project" value="InterPro"/>
</dbReference>
<reference evidence="7" key="2">
    <citation type="submission" date="2015-03" db="EMBL/GenBank/DDBJ databases">
        <title>Genome sequence of Paenibacillus beijingensis strain DSM 24997T.</title>
        <authorList>
            <person name="Kwak Y."/>
            <person name="Shin J.-H."/>
        </authorList>
    </citation>
    <scope>NUCLEOTIDE SEQUENCE [LARGE SCALE GENOMIC DNA]</scope>
    <source>
        <strain evidence="7">DSM 24997</strain>
    </source>
</reference>
<dbReference type="NCBIfam" id="NF008425">
    <property type="entry name" value="PRK11259.1"/>
    <property type="match status" value="1"/>
</dbReference>
<dbReference type="PATRIC" id="fig|1126833.4.peg.1143"/>
<dbReference type="InterPro" id="IPR006076">
    <property type="entry name" value="FAD-dep_OxRdtase"/>
</dbReference>